<gene>
    <name evidence="9" type="primary">trkA</name>
    <name evidence="9" type="ORF">H9734_11865</name>
</gene>
<reference evidence="9" key="1">
    <citation type="journal article" date="2021" name="PeerJ">
        <title>Extensive microbial diversity within the chicken gut microbiome revealed by metagenomics and culture.</title>
        <authorList>
            <person name="Gilroy R."/>
            <person name="Ravi A."/>
            <person name="Getino M."/>
            <person name="Pursley I."/>
            <person name="Horton D.L."/>
            <person name="Alikhan N.F."/>
            <person name="Baker D."/>
            <person name="Gharbi K."/>
            <person name="Hall N."/>
            <person name="Watson M."/>
            <person name="Adriaenssens E.M."/>
            <person name="Foster-Nyarko E."/>
            <person name="Jarju S."/>
            <person name="Secka A."/>
            <person name="Antonio M."/>
            <person name="Oren A."/>
            <person name="Chaudhuri R.R."/>
            <person name="La Ragione R."/>
            <person name="Hildebrand F."/>
            <person name="Pallen M.J."/>
        </authorList>
    </citation>
    <scope>NUCLEOTIDE SEQUENCE</scope>
    <source>
        <strain evidence="9">CHK183-1962</strain>
    </source>
</reference>
<evidence type="ECO:0000256" key="4">
    <source>
        <dbReference type="ARBA" id="ARBA00022958"/>
    </source>
</evidence>
<evidence type="ECO:0000256" key="2">
    <source>
        <dbReference type="ARBA" id="ARBA00022448"/>
    </source>
</evidence>
<evidence type="ECO:0000256" key="5">
    <source>
        <dbReference type="ARBA" id="ARBA00023027"/>
    </source>
</evidence>
<dbReference type="SUPFAM" id="SSF51735">
    <property type="entry name" value="NAD(P)-binding Rossmann-fold domains"/>
    <property type="match status" value="2"/>
</dbReference>
<sequence length="452" mass="50113">MQIIIVGCGKVGTALAAQLSQEDNNVTVVDKDSNVIRNITGLYDVMGVVGNGASYNTLQEADIEHADLLIAVSRSDELNLLCCVVGKRASKCHTIARVRNSVYRKESEFIRRELGLSMIINPEFASAQEIARLLRFPTAIEIDSFSKGRVEMLRFKVPANSGLVGKQLKDVSASHTDLLICVAEKNGQVVIPDGNYRIDAGDSLSILVTPKKAAEFFRKIGVKINQVHSAMIVGGGEITYYLTHILVHMGIRVTIIEKNKTRCEELSDLLPEATIIFGDGSDQELLREENLDQMEAFVACTDMDEENIILSLYARDKVSSKVVTKINHLSFNDVIHSLNLDSLIYPKHITAEYILSYVRAMKNSIGSNVETLYKLMDDRVEALEFIIHKDCALQNIKLENMQTRQNTLVACIGRKGKIIIPGGQDYFQQGDSVIVVTTHTGLQNIEDILAEQ</sequence>
<keyword evidence="6" id="KW-0406">Ion transport</keyword>
<dbReference type="GO" id="GO:0005886">
    <property type="term" value="C:plasma membrane"/>
    <property type="evidence" value="ECO:0007669"/>
    <property type="project" value="InterPro"/>
</dbReference>
<evidence type="ECO:0000313" key="9">
    <source>
        <dbReference type="EMBL" id="HIX78266.1"/>
    </source>
</evidence>
<evidence type="ECO:0000256" key="3">
    <source>
        <dbReference type="ARBA" id="ARBA00022538"/>
    </source>
</evidence>
<dbReference type="Proteomes" id="UP000886890">
    <property type="component" value="Unassembled WGS sequence"/>
</dbReference>
<name>A0A9D2BJB5_9FIRM</name>
<evidence type="ECO:0000259" key="8">
    <source>
        <dbReference type="PROSITE" id="PS51202"/>
    </source>
</evidence>
<evidence type="ECO:0000259" key="7">
    <source>
        <dbReference type="PROSITE" id="PS51201"/>
    </source>
</evidence>
<dbReference type="SUPFAM" id="SSF116726">
    <property type="entry name" value="TrkA C-terminal domain-like"/>
    <property type="match status" value="2"/>
</dbReference>
<feature type="domain" description="RCK C-terminal" evidence="8">
    <location>
        <begin position="370"/>
        <end position="451"/>
    </location>
</feature>
<feature type="domain" description="RCK N-terminal" evidence="7">
    <location>
        <begin position="1"/>
        <end position="120"/>
    </location>
</feature>
<dbReference type="PANTHER" id="PTHR43833">
    <property type="entry name" value="POTASSIUM CHANNEL PROTEIN 2-RELATED-RELATED"/>
    <property type="match status" value="1"/>
</dbReference>
<dbReference type="NCBIfam" id="NF007039">
    <property type="entry name" value="PRK09496.3-2"/>
    <property type="match status" value="1"/>
</dbReference>
<dbReference type="InterPro" id="IPR006036">
    <property type="entry name" value="K_uptake_TrkA"/>
</dbReference>
<dbReference type="InterPro" id="IPR006037">
    <property type="entry name" value="RCK_C"/>
</dbReference>
<reference evidence="9" key="2">
    <citation type="submission" date="2021-04" db="EMBL/GenBank/DDBJ databases">
        <authorList>
            <person name="Gilroy R."/>
        </authorList>
    </citation>
    <scope>NUCLEOTIDE SEQUENCE</scope>
    <source>
        <strain evidence="9">CHK183-1962</strain>
    </source>
</reference>
<dbReference type="PANTHER" id="PTHR43833:SF5">
    <property type="entry name" value="TRK SYSTEM POTASSIUM UPTAKE PROTEIN TRKA"/>
    <property type="match status" value="1"/>
</dbReference>
<keyword evidence="4" id="KW-0630">Potassium</keyword>
<proteinExistence type="predicted"/>
<dbReference type="InterPro" id="IPR050721">
    <property type="entry name" value="Trk_Ktr_HKT_K-transport"/>
</dbReference>
<evidence type="ECO:0000256" key="6">
    <source>
        <dbReference type="ARBA" id="ARBA00023065"/>
    </source>
</evidence>
<dbReference type="NCBIfam" id="NF007041">
    <property type="entry name" value="PRK09496.3-4"/>
    <property type="match status" value="1"/>
</dbReference>
<evidence type="ECO:0000313" key="10">
    <source>
        <dbReference type="Proteomes" id="UP000886890"/>
    </source>
</evidence>
<protein>
    <recommendedName>
        <fullName evidence="1">Trk system potassium uptake protein TrkA</fullName>
    </recommendedName>
</protein>
<keyword evidence="3" id="KW-0633">Potassium transport</keyword>
<dbReference type="InterPro" id="IPR003148">
    <property type="entry name" value="RCK_N"/>
</dbReference>
<dbReference type="Pfam" id="PF02080">
    <property type="entry name" value="TrkA_C"/>
    <property type="match status" value="1"/>
</dbReference>
<evidence type="ECO:0000256" key="1">
    <source>
        <dbReference type="ARBA" id="ARBA00017378"/>
    </source>
</evidence>
<dbReference type="Pfam" id="PF02254">
    <property type="entry name" value="TrkA_N"/>
    <property type="match status" value="2"/>
</dbReference>
<dbReference type="EMBL" id="DXEK01000194">
    <property type="protein sequence ID" value="HIX78266.1"/>
    <property type="molecule type" value="Genomic_DNA"/>
</dbReference>
<organism evidence="9 10">
    <name type="scientific">Candidatus Fusicatenibacter merdavium</name>
    <dbReference type="NCBI Taxonomy" id="2838600"/>
    <lineage>
        <taxon>Bacteria</taxon>
        <taxon>Bacillati</taxon>
        <taxon>Bacillota</taxon>
        <taxon>Clostridia</taxon>
        <taxon>Lachnospirales</taxon>
        <taxon>Lachnospiraceae</taxon>
        <taxon>Fusicatenibacter</taxon>
    </lineage>
</organism>
<dbReference type="InterPro" id="IPR036721">
    <property type="entry name" value="RCK_C_sf"/>
</dbReference>
<comment type="caution">
    <text evidence="9">The sequence shown here is derived from an EMBL/GenBank/DDBJ whole genome shotgun (WGS) entry which is preliminary data.</text>
</comment>
<dbReference type="PRINTS" id="PR00335">
    <property type="entry name" value="KUPTAKETRKA"/>
</dbReference>
<accession>A0A9D2BJB5</accession>
<feature type="domain" description="RCK N-terminal" evidence="7">
    <location>
        <begin position="227"/>
        <end position="343"/>
    </location>
</feature>
<dbReference type="InterPro" id="IPR036291">
    <property type="entry name" value="NAD(P)-bd_dom_sf"/>
</dbReference>
<dbReference type="PROSITE" id="PS51201">
    <property type="entry name" value="RCK_N"/>
    <property type="match status" value="2"/>
</dbReference>
<dbReference type="Gene3D" id="3.30.70.1450">
    <property type="entry name" value="Regulator of K+ conductance, C-terminal domain"/>
    <property type="match status" value="2"/>
</dbReference>
<keyword evidence="2" id="KW-0813">Transport</keyword>
<dbReference type="AlphaFoldDB" id="A0A9D2BJB5"/>
<dbReference type="NCBIfam" id="NF007033">
    <property type="entry name" value="PRK09496.1-5"/>
    <property type="match status" value="1"/>
</dbReference>
<dbReference type="PROSITE" id="PS51202">
    <property type="entry name" value="RCK_C"/>
    <property type="match status" value="2"/>
</dbReference>
<dbReference type="GO" id="GO:0015079">
    <property type="term" value="F:potassium ion transmembrane transporter activity"/>
    <property type="evidence" value="ECO:0007669"/>
    <property type="project" value="InterPro"/>
</dbReference>
<keyword evidence="5" id="KW-0520">NAD</keyword>
<dbReference type="Gene3D" id="3.40.50.720">
    <property type="entry name" value="NAD(P)-binding Rossmann-like Domain"/>
    <property type="match status" value="2"/>
</dbReference>
<feature type="domain" description="RCK C-terminal" evidence="8">
    <location>
        <begin position="140"/>
        <end position="223"/>
    </location>
</feature>